<dbReference type="SUPFAM" id="SSF48076">
    <property type="entry name" value="LigA subunit of an aromatic-ring-opening dioxygenase LigAB"/>
    <property type="match status" value="1"/>
</dbReference>
<dbReference type="InterPro" id="IPR036622">
    <property type="entry name" value="LigA_sf"/>
</dbReference>
<dbReference type="KEGG" id="npn:JI59_21755"/>
<reference evidence="2 3" key="1">
    <citation type="journal article" date="2012" name="J. Bacteriol.">
        <title>Genome sequence of benzo(a)pyrene-degrading bacterium Novosphingobium pentaromativorans US6-1.</title>
        <authorList>
            <person name="Luo Y.R."/>
            <person name="Kang S.G."/>
            <person name="Kim S.J."/>
            <person name="Kim M.R."/>
            <person name="Li N."/>
            <person name="Lee J.H."/>
            <person name="Kwon K.K."/>
        </authorList>
    </citation>
    <scope>NUCLEOTIDE SEQUENCE [LARGE SCALE GENOMIC DNA]</scope>
    <source>
        <strain evidence="2 3">US6-1</strain>
    </source>
</reference>
<keyword evidence="3" id="KW-1185">Reference proteome</keyword>
<dbReference type="OrthoDB" id="3478734at2"/>
<name>G6EGL9_9SPHN</name>
<comment type="caution">
    <text evidence="2">The sequence shown here is derived from an EMBL/GenBank/DDBJ whole genome shotgun (WGS) entry which is preliminary data.</text>
</comment>
<dbReference type="EMBL" id="AGFM01000055">
    <property type="protein sequence ID" value="EHJ59566.1"/>
    <property type="molecule type" value="Genomic_DNA"/>
</dbReference>
<evidence type="ECO:0000313" key="3">
    <source>
        <dbReference type="Proteomes" id="UP000004030"/>
    </source>
</evidence>
<dbReference type="Proteomes" id="UP000004030">
    <property type="component" value="Unassembled WGS sequence"/>
</dbReference>
<sequence length="86" mass="9606">MSVNGIERAIWLATTSDDARAAYLADMGEYLNRFRITAEERELLLSWKLKALIAHGVNPGLLLGAFSAIHGRGKRTEYLQVMAENE</sequence>
<dbReference type="eggNOG" id="ENOG503389T">
    <property type="taxonomic scope" value="Bacteria"/>
</dbReference>
<dbReference type="PATRIC" id="fig|1088721.3.peg.3403"/>
<dbReference type="Pfam" id="PF07746">
    <property type="entry name" value="LigA"/>
    <property type="match status" value="1"/>
</dbReference>
<gene>
    <name evidence="2" type="ORF">NSU_3449</name>
</gene>
<accession>G6EGL9</accession>
<dbReference type="RefSeq" id="WP_007014357.1">
    <property type="nucleotide sequence ID" value="NZ_AGFM01000055.1"/>
</dbReference>
<protein>
    <recommendedName>
        <fullName evidence="1">Extradiol ring-cleavage dioxygenase LigAB LigA subunit domain-containing protein</fullName>
    </recommendedName>
</protein>
<dbReference type="Gene3D" id="1.10.700.10">
    <property type="entry name" value="Dioxygenase LigAB, LigA subunit"/>
    <property type="match status" value="1"/>
</dbReference>
<evidence type="ECO:0000313" key="2">
    <source>
        <dbReference type="EMBL" id="EHJ59566.1"/>
    </source>
</evidence>
<proteinExistence type="predicted"/>
<feature type="domain" description="Extradiol ring-cleavage dioxygenase LigAB LigA subunit" evidence="1">
    <location>
        <begin position="17"/>
        <end position="60"/>
    </location>
</feature>
<dbReference type="AlphaFoldDB" id="G6EGL9"/>
<dbReference type="InterPro" id="IPR011986">
    <property type="entry name" value="Xdiol_dOase_LigA"/>
</dbReference>
<evidence type="ECO:0000259" key="1">
    <source>
        <dbReference type="Pfam" id="PF07746"/>
    </source>
</evidence>
<organism evidence="2 3">
    <name type="scientific">Novosphingobium pentaromativorans US6-1</name>
    <dbReference type="NCBI Taxonomy" id="1088721"/>
    <lineage>
        <taxon>Bacteria</taxon>
        <taxon>Pseudomonadati</taxon>
        <taxon>Pseudomonadota</taxon>
        <taxon>Alphaproteobacteria</taxon>
        <taxon>Sphingomonadales</taxon>
        <taxon>Sphingomonadaceae</taxon>
        <taxon>Novosphingobium</taxon>
    </lineage>
</organism>